<reference evidence="5" key="1">
    <citation type="journal article" date="2014" name="Int. J. Syst. Evol. Microbiol.">
        <title>Complete genome sequence of Corynebacterium casei LMG S-19264T (=DSM 44701T), isolated from a smear-ripened cheese.</title>
        <authorList>
            <consortium name="US DOE Joint Genome Institute (JGI-PGF)"/>
            <person name="Walter F."/>
            <person name="Albersmeier A."/>
            <person name="Kalinowski J."/>
            <person name="Ruckert C."/>
        </authorList>
    </citation>
    <scope>NUCLEOTIDE SEQUENCE</scope>
    <source>
        <strain evidence="5">CGMCC 1.15758</strain>
    </source>
</reference>
<dbReference type="EMBL" id="BMJS01000005">
    <property type="protein sequence ID" value="GGF92703.1"/>
    <property type="molecule type" value="Genomic_DNA"/>
</dbReference>
<evidence type="ECO:0000313" key="5">
    <source>
        <dbReference type="EMBL" id="GGF92703.1"/>
    </source>
</evidence>
<organism evidence="5 6">
    <name type="scientific">Cysteiniphilum litorale</name>
    <dbReference type="NCBI Taxonomy" id="2056700"/>
    <lineage>
        <taxon>Bacteria</taxon>
        <taxon>Pseudomonadati</taxon>
        <taxon>Pseudomonadota</taxon>
        <taxon>Gammaproteobacteria</taxon>
        <taxon>Thiotrichales</taxon>
        <taxon>Fastidiosibacteraceae</taxon>
        <taxon>Cysteiniphilum</taxon>
    </lineage>
</organism>
<comment type="similarity">
    <text evidence="1">Belongs to the GSP E family.</text>
</comment>
<keyword evidence="6" id="KW-1185">Reference proteome</keyword>
<dbReference type="InterPro" id="IPR001482">
    <property type="entry name" value="T2SS/T4SS_dom"/>
</dbReference>
<dbReference type="InterPro" id="IPR027417">
    <property type="entry name" value="P-loop_NTPase"/>
</dbReference>
<dbReference type="AlphaFoldDB" id="A0A8J2Z336"/>
<dbReference type="Pfam" id="PF00437">
    <property type="entry name" value="T2SSE"/>
    <property type="match status" value="1"/>
</dbReference>
<dbReference type="PANTHER" id="PTHR30258:SF1">
    <property type="entry name" value="PROTEIN TRANSPORT PROTEIN HOFB HOMOLOG"/>
    <property type="match status" value="1"/>
</dbReference>
<evidence type="ECO:0000256" key="2">
    <source>
        <dbReference type="ARBA" id="ARBA00022741"/>
    </source>
</evidence>
<evidence type="ECO:0000259" key="4">
    <source>
        <dbReference type="Pfam" id="PF00437"/>
    </source>
</evidence>
<feature type="domain" description="Bacterial type II secretion system protein E" evidence="4">
    <location>
        <begin position="153"/>
        <end position="566"/>
    </location>
</feature>
<gene>
    <name evidence="5" type="ORF">GCM10010995_07330</name>
</gene>
<reference evidence="5" key="2">
    <citation type="submission" date="2020-09" db="EMBL/GenBank/DDBJ databases">
        <authorList>
            <person name="Sun Q."/>
            <person name="Zhou Y."/>
        </authorList>
    </citation>
    <scope>NUCLEOTIDE SEQUENCE</scope>
    <source>
        <strain evidence="5">CGMCC 1.15758</strain>
    </source>
</reference>
<dbReference type="GO" id="GO:0005524">
    <property type="term" value="F:ATP binding"/>
    <property type="evidence" value="ECO:0007669"/>
    <property type="project" value="UniProtKB-KW"/>
</dbReference>
<comment type="caution">
    <text evidence="5">The sequence shown here is derived from an EMBL/GenBank/DDBJ whole genome shotgun (WGS) entry which is preliminary data.</text>
</comment>
<keyword evidence="3" id="KW-0067">ATP-binding</keyword>
<evidence type="ECO:0000313" key="6">
    <source>
        <dbReference type="Proteomes" id="UP000636949"/>
    </source>
</evidence>
<accession>A0A8J2Z336</accession>
<dbReference type="GO" id="GO:0005886">
    <property type="term" value="C:plasma membrane"/>
    <property type="evidence" value="ECO:0007669"/>
    <property type="project" value="TreeGrafter"/>
</dbReference>
<dbReference type="OrthoDB" id="5790493at2"/>
<protein>
    <recommendedName>
        <fullName evidence="4">Bacterial type II secretion system protein E domain-containing protein</fullName>
    </recommendedName>
</protein>
<evidence type="ECO:0000256" key="1">
    <source>
        <dbReference type="ARBA" id="ARBA00006611"/>
    </source>
</evidence>
<dbReference type="RefSeq" id="WP_157968210.1">
    <property type="nucleotide sequence ID" value="NZ_BMJS01000005.1"/>
</dbReference>
<name>A0A8J2Z336_9GAMM</name>
<evidence type="ECO:0000256" key="3">
    <source>
        <dbReference type="ARBA" id="ARBA00022840"/>
    </source>
</evidence>
<dbReference type="Gene3D" id="3.40.50.300">
    <property type="entry name" value="P-loop containing nucleotide triphosphate hydrolases"/>
    <property type="match status" value="1"/>
</dbReference>
<dbReference type="GO" id="GO:0016887">
    <property type="term" value="F:ATP hydrolysis activity"/>
    <property type="evidence" value="ECO:0007669"/>
    <property type="project" value="TreeGrafter"/>
</dbReference>
<dbReference type="Proteomes" id="UP000636949">
    <property type="component" value="Unassembled WGS sequence"/>
</dbReference>
<proteinExistence type="inferred from homology"/>
<sequence>MQIKSWLTQRRAAPGLKITKSTSQLRPILNAEQMVIPQHNLKVCNSFDELNIKAEKLLYCDPSHVKCFSKEEQSKFLFVQHILQDGQRALAVIQSVNLHMSKDIADKLAKYKTEALKEYDLKAIKTITARPVVLSDCQQKIKSSDHSQSNEALAGEFDKLLAHAISQDASDIHFRIRGQVCDVSLRVHDEIKRCTYANYDAQFANKMMSAMYNSKGVEGQKDDMFDPRRMQQTIFERIVNQRKYRIRFATHAIESPNIEDVSLGKSYVVVMRILSTDKTSIKSFEDLGYSHAQIKYFNDVLKLPHGGILFSGTTGSGKSTALTTLISNFVRDTAGTKKFYSVESPVEYIIDGVDQLAVHDSVKLSEADITHKFNLTLKQVVRLDPDVIYCNEIRDEGTAKFSQKAIQSGHVFFSTLHAQDAISTIERLCGIGIDRDVVCSLNFLQLIVYQTLVQTLCPSCALSIDDAMNQNIDYMSIRQSLLEVVKTYALPEHMIHNVRIRNVNGCKHCDHSGVNGRTVVAEFLKPNANILQSIRKGDQIGAYRAWRNAGGMTIKEDALIKVFKGKICPYSIEYKIGALDAEIGNELVEQEHLQNILNEAIA</sequence>
<keyword evidence="2" id="KW-0547">Nucleotide-binding</keyword>
<dbReference type="Gene3D" id="3.30.450.90">
    <property type="match status" value="1"/>
</dbReference>
<dbReference type="PANTHER" id="PTHR30258">
    <property type="entry name" value="TYPE II SECRETION SYSTEM PROTEIN GSPE-RELATED"/>
    <property type="match status" value="1"/>
</dbReference>
<dbReference type="SUPFAM" id="SSF52540">
    <property type="entry name" value="P-loop containing nucleoside triphosphate hydrolases"/>
    <property type="match status" value="1"/>
</dbReference>